<dbReference type="CDD" id="cd00067">
    <property type="entry name" value="GAL4"/>
    <property type="match status" value="1"/>
</dbReference>
<evidence type="ECO:0000259" key="2">
    <source>
        <dbReference type="PROSITE" id="PS50048"/>
    </source>
</evidence>
<keyword evidence="1" id="KW-0539">Nucleus</keyword>
<dbReference type="Proteomes" id="UP000799537">
    <property type="component" value="Unassembled WGS sequence"/>
</dbReference>
<dbReference type="SMART" id="SM00066">
    <property type="entry name" value="GAL4"/>
    <property type="match status" value="1"/>
</dbReference>
<dbReference type="GO" id="GO:0008270">
    <property type="term" value="F:zinc ion binding"/>
    <property type="evidence" value="ECO:0007669"/>
    <property type="project" value="InterPro"/>
</dbReference>
<protein>
    <recommendedName>
        <fullName evidence="2">Zn(2)-C6 fungal-type domain-containing protein</fullName>
    </recommendedName>
</protein>
<dbReference type="AlphaFoldDB" id="A0A6A6CMM3"/>
<evidence type="ECO:0000256" key="1">
    <source>
        <dbReference type="ARBA" id="ARBA00023242"/>
    </source>
</evidence>
<dbReference type="GO" id="GO:0000981">
    <property type="term" value="F:DNA-binding transcription factor activity, RNA polymerase II-specific"/>
    <property type="evidence" value="ECO:0007669"/>
    <property type="project" value="InterPro"/>
</dbReference>
<dbReference type="PANTHER" id="PTHR38791:SF1">
    <property type="entry name" value="TRANSCRIPTION FACTOR, PUTATIVE-RELATED"/>
    <property type="match status" value="1"/>
</dbReference>
<dbReference type="EMBL" id="ML993594">
    <property type="protein sequence ID" value="KAF2166999.1"/>
    <property type="molecule type" value="Genomic_DNA"/>
</dbReference>
<dbReference type="InterPro" id="IPR001138">
    <property type="entry name" value="Zn2Cys6_DnaBD"/>
</dbReference>
<dbReference type="OrthoDB" id="2991872at2759"/>
<dbReference type="SUPFAM" id="SSF57701">
    <property type="entry name" value="Zn2/Cys6 DNA-binding domain"/>
    <property type="match status" value="1"/>
</dbReference>
<reference evidence="3" key="1">
    <citation type="journal article" date="2020" name="Stud. Mycol.">
        <title>101 Dothideomycetes genomes: a test case for predicting lifestyles and emergence of pathogens.</title>
        <authorList>
            <person name="Haridas S."/>
            <person name="Albert R."/>
            <person name="Binder M."/>
            <person name="Bloem J."/>
            <person name="Labutti K."/>
            <person name="Salamov A."/>
            <person name="Andreopoulos B."/>
            <person name="Baker S."/>
            <person name="Barry K."/>
            <person name="Bills G."/>
            <person name="Bluhm B."/>
            <person name="Cannon C."/>
            <person name="Castanera R."/>
            <person name="Culley D."/>
            <person name="Daum C."/>
            <person name="Ezra D."/>
            <person name="Gonzalez J."/>
            <person name="Henrissat B."/>
            <person name="Kuo A."/>
            <person name="Liang C."/>
            <person name="Lipzen A."/>
            <person name="Lutzoni F."/>
            <person name="Magnuson J."/>
            <person name="Mondo S."/>
            <person name="Nolan M."/>
            <person name="Ohm R."/>
            <person name="Pangilinan J."/>
            <person name="Park H.-J."/>
            <person name="Ramirez L."/>
            <person name="Alfaro M."/>
            <person name="Sun H."/>
            <person name="Tritt A."/>
            <person name="Yoshinaga Y."/>
            <person name="Zwiers L.-H."/>
            <person name="Turgeon B."/>
            <person name="Goodwin S."/>
            <person name="Spatafora J."/>
            <person name="Crous P."/>
            <person name="Grigoriev I."/>
        </authorList>
    </citation>
    <scope>NUCLEOTIDE SEQUENCE</scope>
    <source>
        <strain evidence="3">ATCC 36951</strain>
    </source>
</reference>
<evidence type="ECO:0000313" key="4">
    <source>
        <dbReference type="Proteomes" id="UP000799537"/>
    </source>
</evidence>
<dbReference type="Pfam" id="PF00172">
    <property type="entry name" value="Zn_clus"/>
    <property type="match status" value="1"/>
</dbReference>
<dbReference type="Gene3D" id="4.10.240.10">
    <property type="entry name" value="Zn(2)-C6 fungal-type DNA-binding domain"/>
    <property type="match status" value="1"/>
</dbReference>
<dbReference type="RefSeq" id="XP_033667888.1">
    <property type="nucleotide sequence ID" value="XM_033812640.1"/>
</dbReference>
<dbReference type="PANTHER" id="PTHR38791">
    <property type="entry name" value="ZN(II)2CYS6 TRANSCRIPTION FACTOR (EUROFUNG)-RELATED-RELATED"/>
    <property type="match status" value="1"/>
</dbReference>
<organism evidence="3 4">
    <name type="scientific">Zasmidium cellare ATCC 36951</name>
    <dbReference type="NCBI Taxonomy" id="1080233"/>
    <lineage>
        <taxon>Eukaryota</taxon>
        <taxon>Fungi</taxon>
        <taxon>Dikarya</taxon>
        <taxon>Ascomycota</taxon>
        <taxon>Pezizomycotina</taxon>
        <taxon>Dothideomycetes</taxon>
        <taxon>Dothideomycetidae</taxon>
        <taxon>Mycosphaerellales</taxon>
        <taxon>Mycosphaerellaceae</taxon>
        <taxon>Zasmidium</taxon>
    </lineage>
</organism>
<dbReference type="PROSITE" id="PS50048">
    <property type="entry name" value="ZN2_CY6_FUNGAL_2"/>
    <property type="match status" value="1"/>
</dbReference>
<keyword evidence="4" id="KW-1185">Reference proteome</keyword>
<dbReference type="PROSITE" id="PS00463">
    <property type="entry name" value="ZN2_CY6_FUNGAL_1"/>
    <property type="match status" value="1"/>
</dbReference>
<dbReference type="InterPro" id="IPR036864">
    <property type="entry name" value="Zn2-C6_fun-type_DNA-bd_sf"/>
</dbReference>
<gene>
    <name evidence="3" type="ORF">M409DRAFT_54218</name>
</gene>
<dbReference type="InterPro" id="IPR053175">
    <property type="entry name" value="DHMBA_Reg_Transcription_Factor"/>
</dbReference>
<accession>A0A6A6CMM3</accession>
<sequence length="453" mass="49131">MPRPSTGCSLCRQRHVKCDETKPECNRCIRLGRQCPGYRDTCGIIIQDVTARINAKYQRRQTSDRGPTTLATIPSAIPDNRLASSVTFLFADAGPTSALNSAVTFAAVRAARLHFGDQMIKPASVIERGSKALQAMQTAISDPTECVRDGTLLAVLCLDLAEHFASRSDTEGASRAHVEGALLLIQHRRPDSFANPVSASLITGASSNVLLSALWSNGETETRDAVAILPDVDVSSQGACSTTNPPPMSIQPVCSLSKTLVTAQELDSDMDWWLQALPPEWLRLLDQPRSPSSLVAATHSDADSSLLEMTFILAQWHCTKLITLRLLYAAVISQCPGFPNTDIVCKEVLERTKSTANSLCNLVSIIAETGPLAPSRVYRMERGLSGLVPVKPGEAVDWRGGAMDGKHCCLNILRWVLGIFVDEKDSVPGFQTDQCALDYFTEAMRVVQNAFSS</sequence>
<evidence type="ECO:0000313" key="3">
    <source>
        <dbReference type="EMBL" id="KAF2166999.1"/>
    </source>
</evidence>
<dbReference type="GeneID" id="54565912"/>
<proteinExistence type="predicted"/>
<feature type="domain" description="Zn(2)-C6 fungal-type" evidence="2">
    <location>
        <begin position="7"/>
        <end position="35"/>
    </location>
</feature>
<name>A0A6A6CMM3_ZASCE</name>